<keyword evidence="1" id="KW-1133">Transmembrane helix</keyword>
<gene>
    <name evidence="2" type="ORF">SSOG_04226</name>
</gene>
<evidence type="ECO:0008006" key="4">
    <source>
        <dbReference type="Google" id="ProtNLM"/>
    </source>
</evidence>
<feature type="transmembrane region" description="Helical" evidence="1">
    <location>
        <begin position="72"/>
        <end position="93"/>
    </location>
</feature>
<dbReference type="AlphaFoldDB" id="D9WW03"/>
<proteinExistence type="predicted"/>
<accession>D9WW03</accession>
<dbReference type="EMBL" id="GG657754">
    <property type="protein sequence ID" value="EFL24512.1"/>
    <property type="molecule type" value="Genomic_DNA"/>
</dbReference>
<dbReference type="STRING" id="457427.SSOG_04226"/>
<protein>
    <recommendedName>
        <fullName evidence="4">Integral membrane protein</fullName>
    </recommendedName>
</protein>
<sequence>MPYALALGLTLLVEVPLYSAALPALGRVRPGRALIAAVLVNCLTHPVLWWFLTSGFPSAARATGTTSAAYPVALSLSEGVVWLAEALLLRYGLRLRGPLPYAVALTANAASLLLGLLLTG</sequence>
<name>D9WW03_9ACTN</name>
<evidence type="ECO:0000256" key="1">
    <source>
        <dbReference type="SAM" id="Phobius"/>
    </source>
</evidence>
<dbReference type="Proteomes" id="UP000003963">
    <property type="component" value="Unassembled WGS sequence"/>
</dbReference>
<keyword evidence="1" id="KW-0472">Membrane</keyword>
<dbReference type="HOGENOM" id="CLU_2048410_0_0_11"/>
<keyword evidence="1" id="KW-0812">Transmembrane</keyword>
<feature type="transmembrane region" description="Helical" evidence="1">
    <location>
        <begin position="99"/>
        <end position="118"/>
    </location>
</feature>
<dbReference type="OrthoDB" id="4308765at2"/>
<feature type="transmembrane region" description="Helical" evidence="1">
    <location>
        <begin position="31"/>
        <end position="52"/>
    </location>
</feature>
<dbReference type="RefSeq" id="WP_009716318.1">
    <property type="nucleotide sequence ID" value="NZ_GG657754.1"/>
</dbReference>
<keyword evidence="3" id="KW-1185">Reference proteome</keyword>
<organism evidence="2 3">
    <name type="scientific">Streptomyces himastatinicus ATCC 53653</name>
    <dbReference type="NCBI Taxonomy" id="457427"/>
    <lineage>
        <taxon>Bacteria</taxon>
        <taxon>Bacillati</taxon>
        <taxon>Actinomycetota</taxon>
        <taxon>Actinomycetes</taxon>
        <taxon>Kitasatosporales</taxon>
        <taxon>Streptomycetaceae</taxon>
        <taxon>Streptomyces</taxon>
        <taxon>Streptomyces violaceusniger group</taxon>
    </lineage>
</organism>
<evidence type="ECO:0000313" key="2">
    <source>
        <dbReference type="EMBL" id="EFL24512.1"/>
    </source>
</evidence>
<reference evidence="2 3" key="1">
    <citation type="submission" date="2009-02" db="EMBL/GenBank/DDBJ databases">
        <title>Annotation of Streptomyces hygroscopicus strain ATCC 53653.</title>
        <authorList>
            <consortium name="The Broad Institute Genome Sequencing Platform"/>
            <consortium name="Broad Institute Microbial Sequencing Center"/>
            <person name="Fischbach M."/>
            <person name="Godfrey P."/>
            <person name="Ward D."/>
            <person name="Young S."/>
            <person name="Zeng Q."/>
            <person name="Koehrsen M."/>
            <person name="Alvarado L."/>
            <person name="Berlin A.M."/>
            <person name="Bochicchio J."/>
            <person name="Borenstein D."/>
            <person name="Chapman S.B."/>
            <person name="Chen Z."/>
            <person name="Engels R."/>
            <person name="Freedman E."/>
            <person name="Gellesch M."/>
            <person name="Goldberg J."/>
            <person name="Griggs A."/>
            <person name="Gujja S."/>
            <person name="Heilman E.R."/>
            <person name="Heiman D.I."/>
            <person name="Hepburn T.A."/>
            <person name="Howarth C."/>
            <person name="Jen D."/>
            <person name="Larson L."/>
            <person name="Lewis B."/>
            <person name="Mehta T."/>
            <person name="Park D."/>
            <person name="Pearson M."/>
            <person name="Richards J."/>
            <person name="Roberts A."/>
            <person name="Saif S."/>
            <person name="Shea T.D."/>
            <person name="Shenoy N."/>
            <person name="Sisk P."/>
            <person name="Stolte C."/>
            <person name="Sykes S.N."/>
            <person name="Thomson T."/>
            <person name="Walk T."/>
            <person name="White J."/>
            <person name="Yandava C."/>
            <person name="Straight P."/>
            <person name="Clardy J."/>
            <person name="Hung D."/>
            <person name="Kolter R."/>
            <person name="Mekalanos J."/>
            <person name="Walker S."/>
            <person name="Walsh C.T."/>
            <person name="Wieland-Brown L.C."/>
            <person name="Haas B."/>
            <person name="Nusbaum C."/>
            <person name="Birren B."/>
        </authorList>
    </citation>
    <scope>NUCLEOTIDE SEQUENCE [LARGE SCALE GENOMIC DNA]</scope>
    <source>
        <strain evidence="2 3">ATCC 53653</strain>
    </source>
</reference>
<evidence type="ECO:0000313" key="3">
    <source>
        <dbReference type="Proteomes" id="UP000003963"/>
    </source>
</evidence>